<keyword evidence="2" id="KW-0378">Hydrolase</keyword>
<dbReference type="PROSITE" id="PS51343">
    <property type="entry name" value="PII_GLNB_DOM"/>
    <property type="match status" value="1"/>
</dbReference>
<dbReference type="SUPFAM" id="SSF54913">
    <property type="entry name" value="GlnB-like"/>
    <property type="match status" value="1"/>
</dbReference>
<feature type="compositionally biased region" description="Basic residues" evidence="1">
    <location>
        <begin position="25"/>
        <end position="41"/>
    </location>
</feature>
<dbReference type="GO" id="GO:0006808">
    <property type="term" value="P:regulation of nitrogen utilization"/>
    <property type="evidence" value="ECO:0007669"/>
    <property type="project" value="InterPro"/>
</dbReference>
<dbReference type="GO" id="GO:0004040">
    <property type="term" value="F:amidase activity"/>
    <property type="evidence" value="ECO:0007669"/>
    <property type="project" value="UniProtKB-EC"/>
</dbReference>
<proteinExistence type="predicted"/>
<feature type="region of interest" description="Disordered" evidence="1">
    <location>
        <begin position="1"/>
        <end position="140"/>
    </location>
</feature>
<dbReference type="InterPro" id="IPR002187">
    <property type="entry name" value="N-reg_PII"/>
</dbReference>
<dbReference type="InterPro" id="IPR011322">
    <property type="entry name" value="N-reg_PII-like_a/b"/>
</dbReference>
<dbReference type="EC" id="3.5.1.4" evidence="2"/>
<dbReference type="Pfam" id="PF00543">
    <property type="entry name" value="P-II"/>
    <property type="match status" value="1"/>
</dbReference>
<evidence type="ECO:0000313" key="2">
    <source>
        <dbReference type="EMBL" id="AGS13437.1"/>
    </source>
</evidence>
<accession>U3M4T8</accession>
<organism evidence="2">
    <name type="scientific">Microbacterium hydrocarbonoxydans</name>
    <dbReference type="NCBI Taxonomy" id="273678"/>
    <lineage>
        <taxon>Bacteria</taxon>
        <taxon>Bacillati</taxon>
        <taxon>Actinomycetota</taxon>
        <taxon>Actinomycetes</taxon>
        <taxon>Micrococcales</taxon>
        <taxon>Microbacteriaceae</taxon>
        <taxon>Microbacterium</taxon>
    </lineage>
</organism>
<dbReference type="GO" id="GO:0030234">
    <property type="term" value="F:enzyme regulator activity"/>
    <property type="evidence" value="ECO:0007669"/>
    <property type="project" value="InterPro"/>
</dbReference>
<dbReference type="EMBL" id="KC913199">
    <property type="protein sequence ID" value="AGS13437.1"/>
    <property type="molecule type" value="Genomic_DNA"/>
</dbReference>
<protein>
    <submittedName>
        <fullName evidence="2">Amidase</fullName>
        <ecNumber evidence="2">3.5.1.4</ecNumber>
    </submittedName>
</protein>
<feature type="compositionally biased region" description="Basic residues" evidence="1">
    <location>
        <begin position="73"/>
        <end position="84"/>
    </location>
</feature>
<reference evidence="2" key="1">
    <citation type="submission" date="2013-04" db="EMBL/GenBank/DDBJ databases">
        <authorList>
            <person name="Wang J."/>
        </authorList>
    </citation>
    <scope>NUCLEOTIDE SEQUENCE</scope>
</reference>
<dbReference type="InterPro" id="IPR015867">
    <property type="entry name" value="N-reg_PII/ATP_PRibTrfase_C"/>
</dbReference>
<evidence type="ECO:0000256" key="1">
    <source>
        <dbReference type="SAM" id="MobiDB-lite"/>
    </source>
</evidence>
<feature type="compositionally biased region" description="Low complexity" evidence="1">
    <location>
        <begin position="44"/>
        <end position="72"/>
    </location>
</feature>
<feature type="non-terminal residue" evidence="2">
    <location>
        <position position="1"/>
    </location>
</feature>
<dbReference type="AlphaFoldDB" id="U3M4T8"/>
<name>U3M4T8_9MICO</name>
<feature type="compositionally biased region" description="Basic residues" evidence="1">
    <location>
        <begin position="113"/>
        <end position="131"/>
    </location>
</feature>
<dbReference type="Gene3D" id="3.30.70.120">
    <property type="match status" value="1"/>
</dbReference>
<feature type="compositionally biased region" description="Basic and acidic residues" evidence="1">
    <location>
        <begin position="8"/>
        <end position="21"/>
    </location>
</feature>
<sequence>VGPGAVRGLDRRPRPLRRRAEAPAQRRRHGWRARGLRRRPAPRPALAIGGRRPGGPARADPAPGVRRSPARAGQRHHRRLRGRPHPGDQPLDHPPRPRARQRPLDAVGPLRLAGRRPRHSHPIGRPRRPRRDHHEGDPLMSLSELTPMTKIEVVVASDDVAEVSALMQSLGARGYTAITGVAGVGHHGPRGGRLLFNDHDTLTLLVTVVAPEKADAIIAGIRPVLDHASGVMFVSPTSVSRPDAVR</sequence>